<organism evidence="1 2">
    <name type="scientific">Entamoeba invadens IP1</name>
    <dbReference type="NCBI Taxonomy" id="370355"/>
    <lineage>
        <taxon>Eukaryota</taxon>
        <taxon>Amoebozoa</taxon>
        <taxon>Evosea</taxon>
        <taxon>Archamoebae</taxon>
        <taxon>Mastigamoebida</taxon>
        <taxon>Entamoebidae</taxon>
        <taxon>Entamoeba</taxon>
    </lineage>
</organism>
<keyword evidence="2" id="KW-1185">Reference proteome</keyword>
<dbReference type="EMBL" id="KB206629">
    <property type="protein sequence ID" value="ELP89405.1"/>
    <property type="molecule type" value="Genomic_DNA"/>
</dbReference>
<sequence>MQSLASHTQTFRPFKKATKKVTETKEKIHWSDPKYTAKKRENKSFEAYQQAVLLSFLNQYCSITIEKRRRQPTVTTSIPNIKSLRFEAEEIDVARLAEERCSQTFDEKHFTGKNQQTATRRVQKNKRIFIHNFLLDVLVEKGFFFNSKMSKKSKRGFQLERLKHVFFNNQFIMGKKEIETVGEQVNTILCKLVTDTVSVVTIEKNDPRLMLTKTF</sequence>
<dbReference type="OrthoDB" id="24771at2759"/>
<dbReference type="OMA" id="TIEKNDP"/>
<name>A0A0A1U517_ENTIV</name>
<dbReference type="RefSeq" id="XP_004256176.1">
    <property type="nucleotide sequence ID" value="XM_004256128.1"/>
</dbReference>
<evidence type="ECO:0000313" key="1">
    <source>
        <dbReference type="EMBL" id="ELP89405.1"/>
    </source>
</evidence>
<accession>A0A0A1U517</accession>
<dbReference type="VEuPathDB" id="AmoebaDB:EIN_389900"/>
<proteinExistence type="predicted"/>
<evidence type="ECO:0000313" key="2">
    <source>
        <dbReference type="Proteomes" id="UP000014680"/>
    </source>
</evidence>
<protein>
    <submittedName>
        <fullName evidence="1">Uncharacterized protein</fullName>
    </submittedName>
</protein>
<dbReference type="AlphaFoldDB" id="A0A0A1U517"/>
<dbReference type="Proteomes" id="UP000014680">
    <property type="component" value="Unassembled WGS sequence"/>
</dbReference>
<reference evidence="1 2" key="1">
    <citation type="submission" date="2012-10" db="EMBL/GenBank/DDBJ databases">
        <authorList>
            <person name="Zafar N."/>
            <person name="Inman J."/>
            <person name="Hall N."/>
            <person name="Lorenzi H."/>
            <person name="Caler E."/>
        </authorList>
    </citation>
    <scope>NUCLEOTIDE SEQUENCE [LARGE SCALE GENOMIC DNA]</scope>
    <source>
        <strain evidence="1 2">IP1</strain>
    </source>
</reference>
<dbReference type="GeneID" id="14888438"/>
<dbReference type="KEGG" id="eiv:EIN_389900"/>
<gene>
    <name evidence="1" type="ORF">EIN_389900</name>
</gene>